<reference evidence="1" key="1">
    <citation type="submission" date="2020-03" db="EMBL/GenBank/DDBJ databases">
        <title>The deep terrestrial virosphere.</title>
        <authorList>
            <person name="Holmfeldt K."/>
            <person name="Nilsson E."/>
            <person name="Simone D."/>
            <person name="Lopez-Fernandez M."/>
            <person name="Wu X."/>
            <person name="de Brujin I."/>
            <person name="Lundin D."/>
            <person name="Andersson A."/>
            <person name="Bertilsson S."/>
            <person name="Dopson M."/>
        </authorList>
    </citation>
    <scope>NUCLEOTIDE SEQUENCE</scope>
    <source>
        <strain evidence="1">MM171B02540</strain>
    </source>
</reference>
<organism evidence="1">
    <name type="scientific">viral metagenome</name>
    <dbReference type="NCBI Taxonomy" id="1070528"/>
    <lineage>
        <taxon>unclassified sequences</taxon>
        <taxon>metagenomes</taxon>
        <taxon>organismal metagenomes</taxon>
    </lineage>
</organism>
<gene>
    <name evidence="1" type="ORF">MM171B02540_0013</name>
</gene>
<protein>
    <submittedName>
        <fullName evidence="1">Uncharacterized protein</fullName>
    </submittedName>
</protein>
<accession>A0A6M3X6E4</accession>
<dbReference type="EMBL" id="MT143941">
    <property type="protein sequence ID" value="QJH93047.1"/>
    <property type="molecule type" value="Genomic_DNA"/>
</dbReference>
<sequence>MKILSKKAEIQIKKMQYHQLMSKKHSGKARHHYTILLKIFGNKEVVKKVLKNVGIKNDEFNKGVIEK</sequence>
<name>A0A6M3X6E4_9ZZZZ</name>
<proteinExistence type="predicted"/>
<dbReference type="AlphaFoldDB" id="A0A6M3X6E4"/>
<evidence type="ECO:0000313" key="1">
    <source>
        <dbReference type="EMBL" id="QJH93047.1"/>
    </source>
</evidence>